<evidence type="ECO:0000313" key="3">
    <source>
        <dbReference type="Proteomes" id="UP000014680"/>
    </source>
</evidence>
<proteinExistence type="predicted"/>
<evidence type="ECO:0008006" key="4">
    <source>
        <dbReference type="Google" id="ProtNLM"/>
    </source>
</evidence>
<reference evidence="2 3" key="1">
    <citation type="submission" date="2012-10" db="EMBL/GenBank/DDBJ databases">
        <authorList>
            <person name="Zafar N."/>
            <person name="Inman J."/>
            <person name="Hall N."/>
            <person name="Lorenzi H."/>
            <person name="Caler E."/>
        </authorList>
    </citation>
    <scope>NUCLEOTIDE SEQUENCE [LARGE SCALE GENOMIC DNA]</scope>
    <source>
        <strain evidence="2 3">IP1</strain>
    </source>
</reference>
<feature type="transmembrane region" description="Helical" evidence="1">
    <location>
        <begin position="67"/>
        <end position="84"/>
    </location>
</feature>
<dbReference type="OrthoDB" id="30218at2759"/>
<gene>
    <name evidence="2" type="ORF">EIN_372700</name>
</gene>
<dbReference type="EMBL" id="KB207268">
    <property type="protein sequence ID" value="ELP83375.1"/>
    <property type="molecule type" value="Genomic_DNA"/>
</dbReference>
<keyword evidence="1" id="KW-0472">Membrane</keyword>
<evidence type="ECO:0000313" key="2">
    <source>
        <dbReference type="EMBL" id="ELP83375.1"/>
    </source>
</evidence>
<feature type="transmembrane region" description="Helical" evidence="1">
    <location>
        <begin position="120"/>
        <end position="150"/>
    </location>
</feature>
<dbReference type="KEGG" id="eiv:EIN_372700"/>
<sequence length="166" mass="19001">MDQQETTQSPYEQVAQEGLDNIPGYFGNEMFNEKVTFFTCVGDKSSYSIPSAVGLRLSKNFMNYNKYYIIVFVICLFPTLFINFKFFLTQLVINALFVTLFYFFPTILPKRLGGAPFTVFYFVLFFVICLVFNTLLAYILFLIAAALCLLHAMTRTNIEDVVGEGL</sequence>
<keyword evidence="1" id="KW-0812">Transmembrane</keyword>
<keyword evidence="1" id="KW-1133">Transmembrane helix</keyword>
<organism evidence="2 3">
    <name type="scientific">Entamoeba invadens IP1</name>
    <dbReference type="NCBI Taxonomy" id="370355"/>
    <lineage>
        <taxon>Eukaryota</taxon>
        <taxon>Amoebozoa</taxon>
        <taxon>Evosea</taxon>
        <taxon>Archamoebae</taxon>
        <taxon>Mastigamoebida</taxon>
        <taxon>Entamoebidae</taxon>
        <taxon>Entamoeba</taxon>
    </lineage>
</organism>
<accession>A0A0A1TU14</accession>
<dbReference type="RefSeq" id="XP_004182721.1">
    <property type="nucleotide sequence ID" value="XM_004182673.1"/>
</dbReference>
<feature type="transmembrane region" description="Helical" evidence="1">
    <location>
        <begin position="91"/>
        <end position="108"/>
    </location>
</feature>
<dbReference type="OMA" id="LCLLHAM"/>
<protein>
    <recommendedName>
        <fullName evidence="4">PRA1 family protein</fullName>
    </recommendedName>
</protein>
<dbReference type="Proteomes" id="UP000014680">
    <property type="component" value="Unassembled WGS sequence"/>
</dbReference>
<dbReference type="VEuPathDB" id="AmoebaDB:EIN_372700"/>
<dbReference type="AlphaFoldDB" id="A0A0A1TU14"/>
<keyword evidence="3" id="KW-1185">Reference proteome</keyword>
<dbReference type="GeneID" id="14882368"/>
<evidence type="ECO:0000256" key="1">
    <source>
        <dbReference type="SAM" id="Phobius"/>
    </source>
</evidence>
<name>A0A0A1TU14_ENTIV</name>